<dbReference type="InterPro" id="IPR051786">
    <property type="entry name" value="ASN_synthetase/amidase"/>
</dbReference>
<protein>
    <recommendedName>
        <fullName evidence="1">Asparagine synthetase domain-containing protein</fullName>
    </recommendedName>
</protein>
<evidence type="ECO:0000313" key="2">
    <source>
        <dbReference type="EMBL" id="GAG18459.1"/>
    </source>
</evidence>
<dbReference type="SUPFAM" id="SSF52402">
    <property type="entry name" value="Adenine nucleotide alpha hydrolases-like"/>
    <property type="match status" value="1"/>
</dbReference>
<feature type="domain" description="Asparagine synthetase" evidence="1">
    <location>
        <begin position="43"/>
        <end position="208"/>
    </location>
</feature>
<dbReference type="AlphaFoldDB" id="X0VJN6"/>
<sequence>LQPGEFLELIPGAGEKAGPKRYHTGFPVADLSFCSAKNAKEMVADAFEKAVKRQLISDVEVGSYLSGGMDSGSIVAVAGRSIPRLMTFTGGFDLTNVDGIEQGYDEREVAEKLSYLLQTEHYAVVLHAGDMPAAMEKITWHVDDPRVGMCHQNWYVAKLASRFVKVCLAGAGGDELFAGYPWRYRHGAGVGNIDEFDRAYYRYWHRLLSPEELPSLFSEELRGYYQDTWNSFQSVMRAAPPWQEELSSFDNLLQRAL</sequence>
<name>X0VJN6_9ZZZZ</name>
<gene>
    <name evidence="2" type="ORF">S01H1_56436</name>
</gene>
<dbReference type="PANTHER" id="PTHR43284">
    <property type="entry name" value="ASPARAGINE SYNTHETASE (GLUTAMINE-HYDROLYZING)"/>
    <property type="match status" value="1"/>
</dbReference>
<dbReference type="PANTHER" id="PTHR43284:SF1">
    <property type="entry name" value="ASPARAGINE SYNTHETASE"/>
    <property type="match status" value="1"/>
</dbReference>
<dbReference type="CDD" id="cd01991">
    <property type="entry name" value="Asn_synthase_B_C"/>
    <property type="match status" value="1"/>
</dbReference>
<accession>X0VJN6</accession>
<comment type="caution">
    <text evidence="2">The sequence shown here is derived from an EMBL/GenBank/DDBJ whole genome shotgun (WGS) entry which is preliminary data.</text>
</comment>
<reference evidence="2" key="1">
    <citation type="journal article" date="2014" name="Front. Microbiol.">
        <title>High frequency of phylogenetically diverse reductive dehalogenase-homologous genes in deep subseafloor sedimentary metagenomes.</title>
        <authorList>
            <person name="Kawai M."/>
            <person name="Futagami T."/>
            <person name="Toyoda A."/>
            <person name="Takaki Y."/>
            <person name="Nishi S."/>
            <person name="Hori S."/>
            <person name="Arai W."/>
            <person name="Tsubouchi T."/>
            <person name="Morono Y."/>
            <person name="Uchiyama I."/>
            <person name="Ito T."/>
            <person name="Fujiyama A."/>
            <person name="Inagaki F."/>
            <person name="Takami H."/>
        </authorList>
    </citation>
    <scope>NUCLEOTIDE SEQUENCE</scope>
    <source>
        <strain evidence="2">Expedition CK06-06</strain>
    </source>
</reference>
<dbReference type="GO" id="GO:0006529">
    <property type="term" value="P:asparagine biosynthetic process"/>
    <property type="evidence" value="ECO:0007669"/>
    <property type="project" value="InterPro"/>
</dbReference>
<dbReference type="GO" id="GO:0005829">
    <property type="term" value="C:cytosol"/>
    <property type="evidence" value="ECO:0007669"/>
    <property type="project" value="TreeGrafter"/>
</dbReference>
<feature type="non-terminal residue" evidence="2">
    <location>
        <position position="1"/>
    </location>
</feature>
<dbReference type="GO" id="GO:0004066">
    <property type="term" value="F:asparagine synthase (glutamine-hydrolyzing) activity"/>
    <property type="evidence" value="ECO:0007669"/>
    <property type="project" value="InterPro"/>
</dbReference>
<organism evidence="2">
    <name type="scientific">marine sediment metagenome</name>
    <dbReference type="NCBI Taxonomy" id="412755"/>
    <lineage>
        <taxon>unclassified sequences</taxon>
        <taxon>metagenomes</taxon>
        <taxon>ecological metagenomes</taxon>
    </lineage>
</organism>
<dbReference type="EMBL" id="BARS01036750">
    <property type="protein sequence ID" value="GAG18459.1"/>
    <property type="molecule type" value="Genomic_DNA"/>
</dbReference>
<dbReference type="InterPro" id="IPR014729">
    <property type="entry name" value="Rossmann-like_a/b/a_fold"/>
</dbReference>
<evidence type="ECO:0000259" key="1">
    <source>
        <dbReference type="Pfam" id="PF00733"/>
    </source>
</evidence>
<dbReference type="Gene3D" id="3.40.50.620">
    <property type="entry name" value="HUPs"/>
    <property type="match status" value="1"/>
</dbReference>
<proteinExistence type="predicted"/>
<dbReference type="InterPro" id="IPR001962">
    <property type="entry name" value="Asn_synthase"/>
</dbReference>
<feature type="non-terminal residue" evidence="2">
    <location>
        <position position="257"/>
    </location>
</feature>
<dbReference type="Pfam" id="PF00733">
    <property type="entry name" value="Asn_synthase"/>
    <property type="match status" value="1"/>
</dbReference>